<dbReference type="AlphaFoldDB" id="A0A1M6TI00"/>
<gene>
    <name evidence="2" type="ORF">SAMN05720469_1109</name>
</gene>
<dbReference type="Gene3D" id="1.20.120.1490">
    <property type="match status" value="1"/>
</dbReference>
<feature type="region of interest" description="Disordered" evidence="1">
    <location>
        <begin position="174"/>
        <end position="205"/>
    </location>
</feature>
<dbReference type="RefSeq" id="WP_073303608.1">
    <property type="nucleotide sequence ID" value="NZ_FRAW01000010.1"/>
</dbReference>
<evidence type="ECO:0000313" key="2">
    <source>
        <dbReference type="EMBL" id="SHK56534.1"/>
    </source>
</evidence>
<dbReference type="Proteomes" id="UP000184275">
    <property type="component" value="Unassembled WGS sequence"/>
</dbReference>
<evidence type="ECO:0000313" key="3">
    <source>
        <dbReference type="Proteomes" id="UP000184275"/>
    </source>
</evidence>
<protein>
    <submittedName>
        <fullName evidence="2">Protein refolding chaperone Spy/CpxP family</fullName>
    </submittedName>
</protein>
<name>A0A1M6TI00_9BACT</name>
<organism evidence="2 3">
    <name type="scientific">Fibrobacter intestinalis</name>
    <dbReference type="NCBI Taxonomy" id="28122"/>
    <lineage>
        <taxon>Bacteria</taxon>
        <taxon>Pseudomonadati</taxon>
        <taxon>Fibrobacterota</taxon>
        <taxon>Fibrobacteria</taxon>
        <taxon>Fibrobacterales</taxon>
        <taxon>Fibrobacteraceae</taxon>
        <taxon>Fibrobacter</taxon>
    </lineage>
</organism>
<dbReference type="Pfam" id="PF07813">
    <property type="entry name" value="LTXXQ"/>
    <property type="match status" value="1"/>
</dbReference>
<proteinExistence type="predicted"/>
<reference evidence="3" key="1">
    <citation type="submission" date="2016-11" db="EMBL/GenBank/DDBJ databases">
        <authorList>
            <person name="Varghese N."/>
            <person name="Submissions S."/>
        </authorList>
    </citation>
    <scope>NUCLEOTIDE SEQUENCE [LARGE SCALE GENOMIC DNA]</scope>
    <source>
        <strain evidence="3">UWOS</strain>
    </source>
</reference>
<dbReference type="GO" id="GO:0042597">
    <property type="term" value="C:periplasmic space"/>
    <property type="evidence" value="ECO:0007669"/>
    <property type="project" value="InterPro"/>
</dbReference>
<dbReference type="EMBL" id="FRAW01000010">
    <property type="protein sequence ID" value="SHK56534.1"/>
    <property type="molecule type" value="Genomic_DNA"/>
</dbReference>
<keyword evidence="3" id="KW-1185">Reference proteome</keyword>
<dbReference type="InterPro" id="IPR012899">
    <property type="entry name" value="LTXXQ"/>
</dbReference>
<accession>A0A1M6TI00</accession>
<sequence>MSKSYISILICGLILAFAIGFFAGTTVFCKNPLKLATAPEEIDNRPEEYQNYSAKNFKNDRFKRAIDSALGLSPKQIAKLDSFNQSNRFLRRDMREKIHAAEIRLHDILKSTVMDEAELQSVRAELLLLNEKRLDERIKYIHFFKSVLTSEQITHFKDLQKEFQGKWPTPHFPEQCNKKDEMPPHVLHHKGPGNLGEARKPQNGF</sequence>
<evidence type="ECO:0000256" key="1">
    <source>
        <dbReference type="SAM" id="MobiDB-lite"/>
    </source>
</evidence>